<organism evidence="2">
    <name type="scientific">marine sediment metagenome</name>
    <dbReference type="NCBI Taxonomy" id="412755"/>
    <lineage>
        <taxon>unclassified sequences</taxon>
        <taxon>metagenomes</taxon>
        <taxon>ecological metagenomes</taxon>
    </lineage>
</organism>
<reference evidence="2" key="1">
    <citation type="journal article" date="2014" name="Front. Microbiol.">
        <title>High frequency of phylogenetically diverse reductive dehalogenase-homologous genes in deep subseafloor sedimentary metagenomes.</title>
        <authorList>
            <person name="Kawai M."/>
            <person name="Futagami T."/>
            <person name="Toyoda A."/>
            <person name="Takaki Y."/>
            <person name="Nishi S."/>
            <person name="Hori S."/>
            <person name="Arai W."/>
            <person name="Tsubouchi T."/>
            <person name="Morono Y."/>
            <person name="Uchiyama I."/>
            <person name="Ito T."/>
            <person name="Fujiyama A."/>
            <person name="Inagaki F."/>
            <person name="Takami H."/>
        </authorList>
    </citation>
    <scope>NUCLEOTIDE SEQUENCE</scope>
    <source>
        <strain evidence="2">Expedition CK06-06</strain>
    </source>
</reference>
<gene>
    <name evidence="2" type="ORF">S12H4_04313</name>
</gene>
<proteinExistence type="predicted"/>
<keyword evidence="1" id="KW-0472">Membrane</keyword>
<dbReference type="AlphaFoldDB" id="X1SY21"/>
<accession>X1SY21</accession>
<name>X1SY21_9ZZZZ</name>
<keyword evidence="1" id="KW-1133">Transmembrane helix</keyword>
<keyword evidence="1" id="KW-0812">Transmembrane</keyword>
<dbReference type="EMBL" id="BARW01001314">
    <property type="protein sequence ID" value="GAI72729.1"/>
    <property type="molecule type" value="Genomic_DNA"/>
</dbReference>
<sequence length="81" mass="9637">MKLNQKQKDTFFRLFIFSTIQIFCIYIYIIISALSGDFNWTYERLRSSFLGMVIQILNLILLINGVIIFMYIVILILLVKH</sequence>
<evidence type="ECO:0000256" key="1">
    <source>
        <dbReference type="SAM" id="Phobius"/>
    </source>
</evidence>
<protein>
    <submittedName>
        <fullName evidence="2">Uncharacterized protein</fullName>
    </submittedName>
</protein>
<evidence type="ECO:0000313" key="2">
    <source>
        <dbReference type="EMBL" id="GAI72729.1"/>
    </source>
</evidence>
<feature type="transmembrane region" description="Helical" evidence="1">
    <location>
        <begin position="54"/>
        <end position="79"/>
    </location>
</feature>
<feature type="transmembrane region" description="Helical" evidence="1">
    <location>
        <begin position="12"/>
        <end position="34"/>
    </location>
</feature>
<comment type="caution">
    <text evidence="2">The sequence shown here is derived from an EMBL/GenBank/DDBJ whole genome shotgun (WGS) entry which is preliminary data.</text>
</comment>